<dbReference type="InterPro" id="IPR023296">
    <property type="entry name" value="Glyco_hydro_beta-prop_sf"/>
</dbReference>
<evidence type="ECO:0000256" key="3">
    <source>
        <dbReference type="ARBA" id="ARBA00022801"/>
    </source>
</evidence>
<keyword evidence="4" id="KW-0119">Carbohydrate metabolism</keyword>
<dbReference type="InterPro" id="IPR052176">
    <property type="entry name" value="Glycosyl_Hydrlase_43_Enz"/>
</dbReference>
<protein>
    <submittedName>
        <fullName evidence="8">Family 43 glycosylhydrolase</fullName>
    </submittedName>
</protein>
<evidence type="ECO:0000313" key="9">
    <source>
        <dbReference type="Proteomes" id="UP000823912"/>
    </source>
</evidence>
<keyword evidence="5 7" id="KW-0326">Glycosidase</keyword>
<evidence type="ECO:0000256" key="2">
    <source>
        <dbReference type="ARBA" id="ARBA00022651"/>
    </source>
</evidence>
<feature type="site" description="Important for catalytic activity, responsible for pKa modulation of the active site Glu and correct orientation of both the proton donor and substrate" evidence="6">
    <location>
        <position position="147"/>
    </location>
</feature>
<dbReference type="SUPFAM" id="SSF75005">
    <property type="entry name" value="Arabinanase/levansucrase/invertase"/>
    <property type="match status" value="1"/>
</dbReference>
<dbReference type="GO" id="GO:0045493">
    <property type="term" value="P:xylan catabolic process"/>
    <property type="evidence" value="ECO:0007669"/>
    <property type="project" value="UniProtKB-KW"/>
</dbReference>
<reference evidence="8" key="2">
    <citation type="journal article" date="2021" name="PeerJ">
        <title>Extensive microbial diversity within the chicken gut microbiome revealed by metagenomics and culture.</title>
        <authorList>
            <person name="Gilroy R."/>
            <person name="Ravi A."/>
            <person name="Getino M."/>
            <person name="Pursley I."/>
            <person name="Horton D.L."/>
            <person name="Alikhan N.F."/>
            <person name="Baker D."/>
            <person name="Gharbi K."/>
            <person name="Hall N."/>
            <person name="Watson M."/>
            <person name="Adriaenssens E.M."/>
            <person name="Foster-Nyarko E."/>
            <person name="Jarju S."/>
            <person name="Secka A."/>
            <person name="Antonio M."/>
            <person name="Oren A."/>
            <person name="Chaudhuri R.R."/>
            <person name="La Ragione R."/>
            <person name="Hildebrand F."/>
            <person name="Pallen M.J."/>
        </authorList>
    </citation>
    <scope>NUCLEOTIDE SEQUENCE</scope>
    <source>
        <strain evidence="8">ChiSjej5B23-6657</strain>
    </source>
</reference>
<dbReference type="Proteomes" id="UP000823912">
    <property type="component" value="Unassembled WGS sequence"/>
</dbReference>
<evidence type="ECO:0000256" key="6">
    <source>
        <dbReference type="PIRSR" id="PIRSR606710-2"/>
    </source>
</evidence>
<dbReference type="GO" id="GO:0004553">
    <property type="term" value="F:hydrolase activity, hydrolyzing O-glycosyl compounds"/>
    <property type="evidence" value="ECO:0007669"/>
    <property type="project" value="InterPro"/>
</dbReference>
<comment type="similarity">
    <text evidence="1 7">Belongs to the glycosyl hydrolase 43 family.</text>
</comment>
<dbReference type="PANTHER" id="PTHR43772">
    <property type="entry name" value="ENDO-1,4-BETA-XYLANASE"/>
    <property type="match status" value="1"/>
</dbReference>
<dbReference type="Pfam" id="PF04616">
    <property type="entry name" value="Glyco_hydro_43"/>
    <property type="match status" value="2"/>
</dbReference>
<evidence type="ECO:0000256" key="7">
    <source>
        <dbReference type="RuleBase" id="RU361187"/>
    </source>
</evidence>
<keyword evidence="2" id="KW-0624">Polysaccharide degradation</keyword>
<dbReference type="InterPro" id="IPR006710">
    <property type="entry name" value="Glyco_hydro_43"/>
</dbReference>
<accession>A0A9D1E808</accession>
<dbReference type="PANTHER" id="PTHR43772:SF2">
    <property type="entry name" value="PUTATIVE (AFU_ORTHOLOGUE AFUA_2G04480)-RELATED"/>
    <property type="match status" value="1"/>
</dbReference>
<dbReference type="AlphaFoldDB" id="A0A9D1E808"/>
<dbReference type="EMBL" id="DVHM01000006">
    <property type="protein sequence ID" value="HIR69716.1"/>
    <property type="molecule type" value="Genomic_DNA"/>
</dbReference>
<evidence type="ECO:0000313" key="8">
    <source>
        <dbReference type="EMBL" id="HIR69716.1"/>
    </source>
</evidence>
<comment type="caution">
    <text evidence="8">The sequence shown here is derived from an EMBL/GenBank/DDBJ whole genome shotgun (WGS) entry which is preliminary data.</text>
</comment>
<dbReference type="CDD" id="cd18620">
    <property type="entry name" value="GH43_XylA-like"/>
    <property type="match status" value="1"/>
</dbReference>
<dbReference type="Gene3D" id="2.115.10.20">
    <property type="entry name" value="Glycosyl hydrolase domain, family 43"/>
    <property type="match status" value="1"/>
</dbReference>
<reference evidence="8" key="1">
    <citation type="submission" date="2020-10" db="EMBL/GenBank/DDBJ databases">
        <authorList>
            <person name="Gilroy R."/>
        </authorList>
    </citation>
    <scope>NUCLEOTIDE SEQUENCE</scope>
    <source>
        <strain evidence="8">ChiSjej5B23-6657</strain>
    </source>
</reference>
<keyword evidence="2" id="KW-0858">Xylan degradation</keyword>
<keyword evidence="3 7" id="KW-0378">Hydrolase</keyword>
<name>A0A9D1E808_9FIRM</name>
<sequence>MNTSQKKQAFNPYLPLDTYVPDGEPHVFGDRLYVFGSHDKEGGDKYCMLDYEGFSAPLDNLADWRSEGIIYRASQDPTHSEKYSYLYAPDVVQGNDGRYYLYYALSYQSFTGPIHVAVCDTPAGSYEYYGEVRYPDGRTFDRGITFDPGLLNDNGNIYLYYGWAISAPQMRHKTKEELEQIRPTIRQVELSMFEKTEEQLARETDGLQGANVVRLADDMLTVIEGPKRIAPGQVDAAGTPFEGHAFFEASSIRKIGDTYYFIYSSEVCHELCYATSQYPDRDFHYRGVIVSNGDIGYHGIDEEHRLAVTGNDHGSIACVNGQWYIFYHRHTNKTCFSRQGCAEKITILPDGTIPQVEMTSCGLNDGPLAPAGSYPAPIACNLTNDHLPDKIDRETPIAYITCDRGERIIKDISDSFRVGYKYFAFDGPVTLGVVVRGKARGILEIATEDGIIGRLDIAPSENWKTLTAPIAANGTKGLYLTYHGDGAFDMKEFFFA</sequence>
<organism evidence="8 9">
    <name type="scientific">Candidatus Pullilachnospira gallistercoris</name>
    <dbReference type="NCBI Taxonomy" id="2840911"/>
    <lineage>
        <taxon>Bacteria</taxon>
        <taxon>Bacillati</taxon>
        <taxon>Bacillota</taxon>
        <taxon>Clostridia</taxon>
        <taxon>Lachnospirales</taxon>
        <taxon>Lachnospiraceae</taxon>
        <taxon>Lachnospiraceae incertae sedis</taxon>
        <taxon>Candidatus Pullilachnospira</taxon>
    </lineage>
</organism>
<evidence type="ECO:0000256" key="5">
    <source>
        <dbReference type="ARBA" id="ARBA00023295"/>
    </source>
</evidence>
<gene>
    <name evidence="8" type="ORF">IAA55_00350</name>
</gene>
<proteinExistence type="inferred from homology"/>
<evidence type="ECO:0000256" key="1">
    <source>
        <dbReference type="ARBA" id="ARBA00009865"/>
    </source>
</evidence>
<evidence type="ECO:0000256" key="4">
    <source>
        <dbReference type="ARBA" id="ARBA00023277"/>
    </source>
</evidence>